<evidence type="ECO:0000256" key="2">
    <source>
        <dbReference type="SAM" id="SignalP"/>
    </source>
</evidence>
<dbReference type="PANTHER" id="PTHR13341">
    <property type="entry name" value="MIR-INTERACTING SAPOSIN-LIKE PROTEIN"/>
    <property type="match status" value="1"/>
</dbReference>
<feature type="chain" id="PRO_5027612659" evidence="2">
    <location>
        <begin position="20"/>
        <end position="195"/>
    </location>
</feature>
<keyword evidence="2" id="KW-0732">Signal</keyword>
<comment type="similarity">
    <text evidence="1">Belongs to the canopy family.</text>
</comment>
<evidence type="ECO:0000313" key="4">
    <source>
        <dbReference type="Proteomes" id="UP000515160"/>
    </source>
</evidence>
<name>A0A6P8X860_DROAB</name>
<organism evidence="4 5">
    <name type="scientific">Drosophila albomicans</name>
    <name type="common">Fruit fly</name>
    <dbReference type="NCBI Taxonomy" id="7291"/>
    <lineage>
        <taxon>Eukaryota</taxon>
        <taxon>Metazoa</taxon>
        <taxon>Ecdysozoa</taxon>
        <taxon>Arthropoda</taxon>
        <taxon>Hexapoda</taxon>
        <taxon>Insecta</taxon>
        <taxon>Pterygota</taxon>
        <taxon>Neoptera</taxon>
        <taxon>Endopterygota</taxon>
        <taxon>Diptera</taxon>
        <taxon>Brachycera</taxon>
        <taxon>Muscomorpha</taxon>
        <taxon>Ephydroidea</taxon>
        <taxon>Drosophilidae</taxon>
        <taxon>Drosophila</taxon>
    </lineage>
</organism>
<dbReference type="InterPro" id="IPR021852">
    <property type="entry name" value="DUF3456"/>
</dbReference>
<dbReference type="InterPro" id="IPR042415">
    <property type="entry name" value="CNPY"/>
</dbReference>
<reference evidence="5" key="1">
    <citation type="submission" date="2025-08" db="UniProtKB">
        <authorList>
            <consortium name="RefSeq"/>
        </authorList>
    </citation>
    <scope>IDENTIFICATION</scope>
    <source>
        <strain evidence="5">15112-1751.03</strain>
        <tissue evidence="5">Whole Adult</tissue>
    </source>
</reference>
<feature type="signal peptide" evidence="2">
    <location>
        <begin position="1"/>
        <end position="19"/>
    </location>
</feature>
<keyword evidence="4" id="KW-1185">Reference proteome</keyword>
<dbReference type="AlphaFoldDB" id="A0A6P8X860"/>
<sequence length="195" mass="22141">MSTIKLFVCCMMLVALAMGQEQGYSFTSKEVKCHVCKATVQELEDAIAKEDPKKMVDVSGFRLDASGNSITKRVRFIKSEMFLTELMEKICDKMEDYLKATYKNNGKFTLLKMIIDGKMNPDSSLVDFVQDGDLNKSLGHFCLEVLEDNEETFLKAFQAEELGNDLDIKICSEQAKYCDDAPVQDEYNFEGKEEL</sequence>
<dbReference type="RefSeq" id="XP_034107485.1">
    <property type="nucleotide sequence ID" value="XM_034251594.2"/>
</dbReference>
<evidence type="ECO:0000256" key="1">
    <source>
        <dbReference type="ARBA" id="ARBA00007285"/>
    </source>
</evidence>
<protein>
    <submittedName>
        <fullName evidence="5">Protein seele</fullName>
    </submittedName>
</protein>
<proteinExistence type="inferred from homology"/>
<dbReference type="Proteomes" id="UP000515160">
    <property type="component" value="Chromosome 3"/>
</dbReference>
<dbReference type="Pfam" id="PF11938">
    <property type="entry name" value="DUF3456"/>
    <property type="match status" value="1"/>
</dbReference>
<evidence type="ECO:0000313" key="5">
    <source>
        <dbReference type="RefSeq" id="XP_034107485.1"/>
    </source>
</evidence>
<accession>A0A6P8X860</accession>
<dbReference type="GO" id="GO:0005783">
    <property type="term" value="C:endoplasmic reticulum"/>
    <property type="evidence" value="ECO:0007669"/>
    <property type="project" value="TreeGrafter"/>
</dbReference>
<dbReference type="OrthoDB" id="192915at2759"/>
<dbReference type="PANTHER" id="PTHR13341:SF2">
    <property type="entry name" value="PROTEIN SEELE"/>
    <property type="match status" value="1"/>
</dbReference>
<feature type="domain" description="DUF3456" evidence="3">
    <location>
        <begin position="32"/>
        <end position="178"/>
    </location>
</feature>
<gene>
    <name evidence="5" type="primary">LOC117570129</name>
</gene>
<dbReference type="CTD" id="36046"/>
<evidence type="ECO:0000259" key="3">
    <source>
        <dbReference type="Pfam" id="PF11938"/>
    </source>
</evidence>
<dbReference type="GeneID" id="117570129"/>